<feature type="compositionally biased region" description="Basic and acidic residues" evidence="1">
    <location>
        <begin position="58"/>
        <end position="71"/>
    </location>
</feature>
<dbReference type="Proteomes" id="UP001590951">
    <property type="component" value="Unassembled WGS sequence"/>
</dbReference>
<proteinExistence type="predicted"/>
<evidence type="ECO:0000313" key="4">
    <source>
        <dbReference type="Proteomes" id="UP001590951"/>
    </source>
</evidence>
<dbReference type="EMBL" id="JBHFEH010000008">
    <property type="protein sequence ID" value="KAL2056469.1"/>
    <property type="molecule type" value="Genomic_DNA"/>
</dbReference>
<gene>
    <name evidence="3" type="ORF">ABVK25_003493</name>
</gene>
<name>A0ABR4BF74_9LECA</name>
<keyword evidence="4" id="KW-1185">Reference proteome</keyword>
<keyword evidence="2" id="KW-0472">Membrane</keyword>
<evidence type="ECO:0000313" key="3">
    <source>
        <dbReference type="EMBL" id="KAL2056469.1"/>
    </source>
</evidence>
<feature type="region of interest" description="Disordered" evidence="1">
    <location>
        <begin position="40"/>
        <end position="71"/>
    </location>
</feature>
<evidence type="ECO:0000256" key="1">
    <source>
        <dbReference type="SAM" id="MobiDB-lite"/>
    </source>
</evidence>
<organism evidence="3 4">
    <name type="scientific">Lepraria finkii</name>
    <dbReference type="NCBI Taxonomy" id="1340010"/>
    <lineage>
        <taxon>Eukaryota</taxon>
        <taxon>Fungi</taxon>
        <taxon>Dikarya</taxon>
        <taxon>Ascomycota</taxon>
        <taxon>Pezizomycotina</taxon>
        <taxon>Lecanoromycetes</taxon>
        <taxon>OSLEUM clade</taxon>
        <taxon>Lecanoromycetidae</taxon>
        <taxon>Lecanorales</taxon>
        <taxon>Lecanorineae</taxon>
        <taxon>Stereocaulaceae</taxon>
        <taxon>Lepraria</taxon>
    </lineage>
</organism>
<keyword evidence="2" id="KW-1133">Transmembrane helix</keyword>
<feature type="transmembrane region" description="Helical" evidence="2">
    <location>
        <begin position="12"/>
        <end position="29"/>
    </location>
</feature>
<comment type="caution">
    <text evidence="3">The sequence shown here is derived from an EMBL/GenBank/DDBJ whole genome shotgun (WGS) entry which is preliminary data.</text>
</comment>
<reference evidence="3 4" key="1">
    <citation type="submission" date="2024-09" db="EMBL/GenBank/DDBJ databases">
        <title>Rethinking Asexuality: The Enigmatic Case of Functional Sexual Genes in Lepraria (Stereocaulaceae).</title>
        <authorList>
            <person name="Doellman M."/>
            <person name="Sun Y."/>
            <person name="Barcenas-Pena A."/>
            <person name="Lumbsch H.T."/>
            <person name="Grewe F."/>
        </authorList>
    </citation>
    <scope>NUCLEOTIDE SEQUENCE [LARGE SCALE GENOMIC DNA]</scope>
    <source>
        <strain evidence="3 4">Grewe 0041</strain>
    </source>
</reference>
<keyword evidence="2" id="KW-0812">Transmembrane</keyword>
<protein>
    <submittedName>
        <fullName evidence="3">Uncharacterized protein</fullName>
    </submittedName>
</protein>
<sequence length="71" mass="7537">MSSKPSLLTRPTTLCMIAVAGSGAFYVGMKYRTLMGPEVQRGSGELQSGREGSVNKKKNYEVKPGREGGGV</sequence>
<evidence type="ECO:0000256" key="2">
    <source>
        <dbReference type="SAM" id="Phobius"/>
    </source>
</evidence>
<accession>A0ABR4BF74</accession>